<organism evidence="2 3">
    <name type="scientific">Oryza sativa subsp. japonica</name>
    <name type="common">Rice</name>
    <dbReference type="NCBI Taxonomy" id="39947"/>
    <lineage>
        <taxon>Eukaryota</taxon>
        <taxon>Viridiplantae</taxon>
        <taxon>Streptophyta</taxon>
        <taxon>Embryophyta</taxon>
        <taxon>Tracheophyta</taxon>
        <taxon>Spermatophyta</taxon>
        <taxon>Magnoliopsida</taxon>
        <taxon>Liliopsida</taxon>
        <taxon>Poales</taxon>
        <taxon>Poaceae</taxon>
        <taxon>BOP clade</taxon>
        <taxon>Oryzoideae</taxon>
        <taxon>Oryzeae</taxon>
        <taxon>Oryzinae</taxon>
        <taxon>Oryza</taxon>
        <taxon>Oryza sativa</taxon>
    </lineage>
</organism>
<proteinExistence type="predicted"/>
<sequence length="108" mass="11453">MQHRRSPAGQQSGTRAQIRGAGLVAGAVPQVRGAGPTRFRISGMQHWSSPAGQQSGTRWSAGRASGIDSVPHATVPHTGRPTRSRGLEKQDRRGHAGPKHSYTLGARD</sequence>
<feature type="compositionally biased region" description="Polar residues" evidence="1">
    <location>
        <begin position="45"/>
        <end position="58"/>
    </location>
</feature>
<feature type="region of interest" description="Disordered" evidence="1">
    <location>
        <begin position="1"/>
        <end position="21"/>
    </location>
</feature>
<protein>
    <submittedName>
        <fullName evidence="2">Uncharacterized protein</fullName>
    </submittedName>
</protein>
<reference evidence="3" key="1">
    <citation type="journal article" date="2005" name="Nature">
        <title>The map-based sequence of the rice genome.</title>
        <authorList>
            <consortium name="International rice genome sequencing project (IRGSP)"/>
            <person name="Matsumoto T."/>
            <person name="Wu J."/>
            <person name="Kanamori H."/>
            <person name="Katayose Y."/>
            <person name="Fujisawa M."/>
            <person name="Namiki N."/>
            <person name="Mizuno H."/>
            <person name="Yamamoto K."/>
            <person name="Antonio B.A."/>
            <person name="Baba T."/>
            <person name="Sakata K."/>
            <person name="Nagamura Y."/>
            <person name="Aoki H."/>
            <person name="Arikawa K."/>
            <person name="Arita K."/>
            <person name="Bito T."/>
            <person name="Chiden Y."/>
            <person name="Fujitsuka N."/>
            <person name="Fukunaka R."/>
            <person name="Hamada M."/>
            <person name="Harada C."/>
            <person name="Hayashi A."/>
            <person name="Hijishita S."/>
            <person name="Honda M."/>
            <person name="Hosokawa S."/>
            <person name="Ichikawa Y."/>
            <person name="Idonuma A."/>
            <person name="Iijima M."/>
            <person name="Ikeda M."/>
            <person name="Ikeno M."/>
            <person name="Ito K."/>
            <person name="Ito S."/>
            <person name="Ito T."/>
            <person name="Ito Y."/>
            <person name="Ito Y."/>
            <person name="Iwabuchi A."/>
            <person name="Kamiya K."/>
            <person name="Karasawa W."/>
            <person name="Kurita K."/>
            <person name="Katagiri S."/>
            <person name="Kikuta A."/>
            <person name="Kobayashi H."/>
            <person name="Kobayashi N."/>
            <person name="Machita K."/>
            <person name="Maehara T."/>
            <person name="Masukawa M."/>
            <person name="Mizubayashi T."/>
            <person name="Mukai Y."/>
            <person name="Nagasaki H."/>
            <person name="Nagata Y."/>
            <person name="Naito S."/>
            <person name="Nakashima M."/>
            <person name="Nakama Y."/>
            <person name="Nakamichi Y."/>
            <person name="Nakamura M."/>
            <person name="Meguro A."/>
            <person name="Negishi M."/>
            <person name="Ohta I."/>
            <person name="Ohta T."/>
            <person name="Okamoto M."/>
            <person name="Ono N."/>
            <person name="Saji S."/>
            <person name="Sakaguchi M."/>
            <person name="Sakai K."/>
            <person name="Shibata M."/>
            <person name="Shimokawa T."/>
            <person name="Song J."/>
            <person name="Takazaki Y."/>
            <person name="Terasawa K."/>
            <person name="Tsugane M."/>
            <person name="Tsuji K."/>
            <person name="Ueda S."/>
            <person name="Waki K."/>
            <person name="Yamagata H."/>
            <person name="Yamamoto M."/>
            <person name="Yamamoto S."/>
            <person name="Yamane H."/>
            <person name="Yoshiki S."/>
            <person name="Yoshihara R."/>
            <person name="Yukawa K."/>
            <person name="Zhong H."/>
            <person name="Yano M."/>
            <person name="Yuan Q."/>
            <person name="Ouyang S."/>
            <person name="Liu J."/>
            <person name="Jones K.M."/>
            <person name="Gansberger K."/>
            <person name="Moffat K."/>
            <person name="Hill J."/>
            <person name="Bera J."/>
            <person name="Fadrosh D."/>
            <person name="Jin S."/>
            <person name="Johri S."/>
            <person name="Kim M."/>
            <person name="Overton L."/>
            <person name="Reardon M."/>
            <person name="Tsitrin T."/>
            <person name="Vuong H."/>
            <person name="Weaver B."/>
            <person name="Ciecko A."/>
            <person name="Tallon L."/>
            <person name="Jackson J."/>
            <person name="Pai G."/>
            <person name="Aken S.V."/>
            <person name="Utterback T."/>
            <person name="Reidmuller S."/>
            <person name="Feldblyum T."/>
            <person name="Hsiao J."/>
            <person name="Zismann V."/>
            <person name="Iobst S."/>
            <person name="de Vazeille A.R."/>
            <person name="Buell C.R."/>
            <person name="Ying K."/>
            <person name="Li Y."/>
            <person name="Lu T."/>
            <person name="Huang Y."/>
            <person name="Zhao Q."/>
            <person name="Feng Q."/>
            <person name="Zhang L."/>
            <person name="Zhu J."/>
            <person name="Weng Q."/>
            <person name="Mu J."/>
            <person name="Lu Y."/>
            <person name="Fan D."/>
            <person name="Liu Y."/>
            <person name="Guan J."/>
            <person name="Zhang Y."/>
            <person name="Yu S."/>
            <person name="Liu X."/>
            <person name="Zhang Y."/>
            <person name="Hong G."/>
            <person name="Han B."/>
            <person name="Choisne N."/>
            <person name="Demange N."/>
            <person name="Orjeda G."/>
            <person name="Samain S."/>
            <person name="Cattolico L."/>
            <person name="Pelletier E."/>
            <person name="Couloux A."/>
            <person name="Segurens B."/>
            <person name="Wincker P."/>
            <person name="D'Hont A."/>
            <person name="Scarpelli C."/>
            <person name="Weissenbach J."/>
            <person name="Salanoubat M."/>
            <person name="Quetier F."/>
            <person name="Yu Y."/>
            <person name="Kim H.R."/>
            <person name="Rambo T."/>
            <person name="Currie J."/>
            <person name="Collura K."/>
            <person name="Luo M."/>
            <person name="Yang T."/>
            <person name="Ammiraju J.S.S."/>
            <person name="Engler F."/>
            <person name="Soderlund C."/>
            <person name="Wing R.A."/>
            <person name="Palmer L.E."/>
            <person name="de la Bastide M."/>
            <person name="Spiegel L."/>
            <person name="Nascimento L."/>
            <person name="Zutavern T."/>
            <person name="O'Shaughnessy A."/>
            <person name="Dike S."/>
            <person name="Dedhia N."/>
            <person name="Preston R."/>
            <person name="Balija V."/>
            <person name="McCombie W.R."/>
            <person name="Chow T."/>
            <person name="Chen H."/>
            <person name="Chung M."/>
            <person name="Chen C."/>
            <person name="Shaw J."/>
            <person name="Wu H."/>
            <person name="Hsiao K."/>
            <person name="Chao Y."/>
            <person name="Chu M."/>
            <person name="Cheng C."/>
            <person name="Hour A."/>
            <person name="Lee P."/>
            <person name="Lin S."/>
            <person name="Lin Y."/>
            <person name="Liou J."/>
            <person name="Liu S."/>
            <person name="Hsing Y."/>
            <person name="Raghuvanshi S."/>
            <person name="Mohanty A."/>
            <person name="Bharti A.K."/>
            <person name="Gaur A."/>
            <person name="Gupta V."/>
            <person name="Kumar D."/>
            <person name="Ravi V."/>
            <person name="Vij S."/>
            <person name="Kapur A."/>
            <person name="Khurana P."/>
            <person name="Khurana P."/>
            <person name="Khurana J.P."/>
            <person name="Tyagi A.K."/>
            <person name="Gaikwad K."/>
            <person name="Singh A."/>
            <person name="Dalal V."/>
            <person name="Srivastava S."/>
            <person name="Dixit A."/>
            <person name="Pal A.K."/>
            <person name="Ghazi I.A."/>
            <person name="Yadav M."/>
            <person name="Pandit A."/>
            <person name="Bhargava A."/>
            <person name="Sureshbabu K."/>
            <person name="Batra K."/>
            <person name="Sharma T.R."/>
            <person name="Mohapatra T."/>
            <person name="Singh N.K."/>
            <person name="Messing J."/>
            <person name="Nelson A.B."/>
            <person name="Fuks G."/>
            <person name="Kavchok S."/>
            <person name="Keizer G."/>
            <person name="Linton E."/>
            <person name="Llaca V."/>
            <person name="Song R."/>
            <person name="Tanyolac B."/>
            <person name="Young S."/>
            <person name="Ho-Il K."/>
            <person name="Hahn J.H."/>
            <person name="Sangsakoo G."/>
            <person name="Vanavichit A."/>
            <person name="de Mattos Luiz.A.T."/>
            <person name="Zimmer P.D."/>
            <person name="Malone G."/>
            <person name="Dellagostin O."/>
            <person name="de Oliveira A.C."/>
            <person name="Bevan M."/>
            <person name="Bancroft I."/>
            <person name="Minx P."/>
            <person name="Cordum H."/>
            <person name="Wilson R."/>
            <person name="Cheng Z."/>
            <person name="Jin W."/>
            <person name="Jiang J."/>
            <person name="Leong S.A."/>
            <person name="Iwama H."/>
            <person name="Gojobori T."/>
            <person name="Itoh T."/>
            <person name="Niimura Y."/>
            <person name="Fujii Y."/>
            <person name="Habara T."/>
            <person name="Sakai H."/>
            <person name="Sato Y."/>
            <person name="Wilson G."/>
            <person name="Kumar K."/>
            <person name="McCouch S."/>
            <person name="Juretic N."/>
            <person name="Hoen D."/>
            <person name="Wright S."/>
            <person name="Bruskiewich R."/>
            <person name="Bureau T."/>
            <person name="Miyao A."/>
            <person name="Hirochika H."/>
            <person name="Nishikawa T."/>
            <person name="Kadowaki K."/>
            <person name="Sugiura M."/>
            <person name="Burr B."/>
            <person name="Sasaki T."/>
        </authorList>
    </citation>
    <scope>NUCLEOTIDE SEQUENCE [LARGE SCALE GENOMIC DNA]</scope>
    <source>
        <strain evidence="3">cv. Nipponbare</strain>
    </source>
</reference>
<feature type="compositionally biased region" description="Basic and acidic residues" evidence="1">
    <location>
        <begin position="85"/>
        <end position="94"/>
    </location>
</feature>
<dbReference type="EMBL" id="AP005190">
    <property type="protein sequence ID" value="BAC80060.1"/>
    <property type="molecule type" value="Genomic_DNA"/>
</dbReference>
<dbReference type="Proteomes" id="UP000000763">
    <property type="component" value="Chromosome 7"/>
</dbReference>
<feature type="region of interest" description="Disordered" evidence="1">
    <location>
        <begin position="41"/>
        <end position="108"/>
    </location>
</feature>
<evidence type="ECO:0000313" key="3">
    <source>
        <dbReference type="Proteomes" id="UP000000763"/>
    </source>
</evidence>
<dbReference type="AlphaFoldDB" id="Q7XHR9"/>
<evidence type="ECO:0000313" key="2">
    <source>
        <dbReference type="EMBL" id="BAC80060.1"/>
    </source>
</evidence>
<gene>
    <name evidence="2" type="primary">P0477A12.16</name>
</gene>
<name>Q7XHR9_ORYSJ</name>
<accession>Q7XHR9</accession>
<evidence type="ECO:0000256" key="1">
    <source>
        <dbReference type="SAM" id="MobiDB-lite"/>
    </source>
</evidence>
<reference evidence="3" key="2">
    <citation type="journal article" date="2008" name="Nucleic Acids Res.">
        <title>The rice annotation project database (RAP-DB): 2008 update.</title>
        <authorList>
            <consortium name="The rice annotation project (RAP)"/>
        </authorList>
    </citation>
    <scope>GENOME REANNOTATION</scope>
    <source>
        <strain evidence="3">cv. Nipponbare</strain>
    </source>
</reference>